<dbReference type="Proteomes" id="UP000231632">
    <property type="component" value="Unassembled WGS sequence"/>
</dbReference>
<evidence type="ECO:0000256" key="1">
    <source>
        <dbReference type="SAM" id="Phobius"/>
    </source>
</evidence>
<reference evidence="2 3" key="1">
    <citation type="journal article" date="2017" name="Arch. Microbiol.">
        <title>Mariprofundus micogutta sp. nov., a novel iron-oxidizing zetaproteobacterium isolated from a deep-sea hydrothermal field at the Bayonnaise knoll of the Izu-Ogasawara arc, and a description of Mariprofundales ord. nov. and Zetaproteobacteria classis nov.</title>
        <authorList>
            <person name="Makita H."/>
            <person name="Tanaka E."/>
            <person name="Mitsunobu S."/>
            <person name="Miyazaki M."/>
            <person name="Nunoura T."/>
            <person name="Uematsu K."/>
            <person name="Takaki Y."/>
            <person name="Nishi S."/>
            <person name="Shimamura S."/>
            <person name="Takai K."/>
        </authorList>
    </citation>
    <scope>NUCLEOTIDE SEQUENCE [LARGE SCALE GENOMIC DNA]</scope>
    <source>
        <strain evidence="2 3">ET2</strain>
    </source>
</reference>
<name>A0A1L8CP35_9PROT</name>
<comment type="caution">
    <text evidence="2">The sequence shown here is derived from an EMBL/GenBank/DDBJ whole genome shotgun (WGS) entry which is preliminary data.</text>
</comment>
<dbReference type="EMBL" id="BDFD01000014">
    <property type="protein sequence ID" value="GAV20681.1"/>
    <property type="molecule type" value="Genomic_DNA"/>
</dbReference>
<feature type="transmembrane region" description="Helical" evidence="1">
    <location>
        <begin position="9"/>
        <end position="27"/>
    </location>
</feature>
<evidence type="ECO:0000313" key="3">
    <source>
        <dbReference type="Proteomes" id="UP000231632"/>
    </source>
</evidence>
<keyword evidence="3" id="KW-1185">Reference proteome</keyword>
<keyword evidence="1" id="KW-0472">Membrane</keyword>
<dbReference type="AlphaFoldDB" id="A0A1L8CP35"/>
<evidence type="ECO:0000313" key="2">
    <source>
        <dbReference type="EMBL" id="GAV20681.1"/>
    </source>
</evidence>
<gene>
    <name evidence="2" type="ORF">MMIC_P1653</name>
</gene>
<keyword evidence="1" id="KW-0812">Transmembrane</keyword>
<organism evidence="2 3">
    <name type="scientific">Mariprofundus micogutta</name>
    <dbReference type="NCBI Taxonomy" id="1921010"/>
    <lineage>
        <taxon>Bacteria</taxon>
        <taxon>Pseudomonadati</taxon>
        <taxon>Pseudomonadota</taxon>
        <taxon>Candidatius Mariprofundia</taxon>
        <taxon>Mariprofundales</taxon>
        <taxon>Mariprofundaceae</taxon>
        <taxon>Mariprofundus</taxon>
    </lineage>
</organism>
<keyword evidence="1" id="KW-1133">Transmembrane helix</keyword>
<proteinExistence type="predicted"/>
<accession>A0A1L8CP35</accession>
<sequence>MKMSEETKRGVQVVVLIGFIILTLIVIDSL</sequence>
<protein>
    <submittedName>
        <fullName evidence="2">Uncharacterized protein</fullName>
    </submittedName>
</protein>